<dbReference type="SUPFAM" id="SSF47598">
    <property type="entry name" value="Ribbon-helix-helix"/>
    <property type="match status" value="1"/>
</dbReference>
<sequence>MVKWDHKRMRVITSNLPQKILDEIEKFMEWGITPSRSEYIRRALYTQIKIDHEFIKDTDKVIEGGYDNKIEYLDLKKFVRVPGIDHPFKIIRRLD</sequence>
<accession>A0A0F8ZEN1</accession>
<protein>
    <recommendedName>
        <fullName evidence="2">Ribbon-helix-helix protein CopG domain-containing protein</fullName>
    </recommendedName>
</protein>
<proteinExistence type="predicted"/>
<dbReference type="EMBL" id="LAZR01060801">
    <property type="protein sequence ID" value="KKK64924.1"/>
    <property type="molecule type" value="Genomic_DNA"/>
</dbReference>
<evidence type="ECO:0008006" key="2">
    <source>
        <dbReference type="Google" id="ProtNLM"/>
    </source>
</evidence>
<evidence type="ECO:0000313" key="1">
    <source>
        <dbReference type="EMBL" id="KKK64924.1"/>
    </source>
</evidence>
<dbReference type="InterPro" id="IPR010985">
    <property type="entry name" value="Ribbon_hlx_hlx"/>
</dbReference>
<organism evidence="1">
    <name type="scientific">marine sediment metagenome</name>
    <dbReference type="NCBI Taxonomy" id="412755"/>
    <lineage>
        <taxon>unclassified sequences</taxon>
        <taxon>metagenomes</taxon>
        <taxon>ecological metagenomes</taxon>
    </lineage>
</organism>
<name>A0A0F8ZEN1_9ZZZZ</name>
<gene>
    <name evidence="1" type="ORF">LCGC14_2979320</name>
</gene>
<dbReference type="GO" id="GO:0006355">
    <property type="term" value="P:regulation of DNA-templated transcription"/>
    <property type="evidence" value="ECO:0007669"/>
    <property type="project" value="InterPro"/>
</dbReference>
<comment type="caution">
    <text evidence="1">The sequence shown here is derived from an EMBL/GenBank/DDBJ whole genome shotgun (WGS) entry which is preliminary data.</text>
</comment>
<reference evidence="1" key="1">
    <citation type="journal article" date="2015" name="Nature">
        <title>Complex archaea that bridge the gap between prokaryotes and eukaryotes.</title>
        <authorList>
            <person name="Spang A."/>
            <person name="Saw J.H."/>
            <person name="Jorgensen S.L."/>
            <person name="Zaremba-Niedzwiedzka K."/>
            <person name="Martijn J."/>
            <person name="Lind A.E."/>
            <person name="van Eijk R."/>
            <person name="Schleper C."/>
            <person name="Guy L."/>
            <person name="Ettema T.J."/>
        </authorList>
    </citation>
    <scope>NUCLEOTIDE SEQUENCE</scope>
</reference>
<dbReference type="AlphaFoldDB" id="A0A0F8ZEN1"/>